<evidence type="ECO:0000313" key="1">
    <source>
        <dbReference type="EMBL" id="MED6193498.1"/>
    </source>
</evidence>
<gene>
    <name evidence="1" type="ORF">PIB30_020113</name>
</gene>
<protein>
    <submittedName>
        <fullName evidence="1">Uncharacterized protein</fullName>
    </submittedName>
</protein>
<organism evidence="1 2">
    <name type="scientific">Stylosanthes scabra</name>
    <dbReference type="NCBI Taxonomy" id="79078"/>
    <lineage>
        <taxon>Eukaryota</taxon>
        <taxon>Viridiplantae</taxon>
        <taxon>Streptophyta</taxon>
        <taxon>Embryophyta</taxon>
        <taxon>Tracheophyta</taxon>
        <taxon>Spermatophyta</taxon>
        <taxon>Magnoliopsida</taxon>
        <taxon>eudicotyledons</taxon>
        <taxon>Gunneridae</taxon>
        <taxon>Pentapetalae</taxon>
        <taxon>rosids</taxon>
        <taxon>fabids</taxon>
        <taxon>Fabales</taxon>
        <taxon>Fabaceae</taxon>
        <taxon>Papilionoideae</taxon>
        <taxon>50 kb inversion clade</taxon>
        <taxon>dalbergioids sensu lato</taxon>
        <taxon>Dalbergieae</taxon>
        <taxon>Pterocarpus clade</taxon>
        <taxon>Stylosanthes</taxon>
    </lineage>
</organism>
<name>A0ABU6X958_9FABA</name>
<reference evidence="1 2" key="1">
    <citation type="journal article" date="2023" name="Plants (Basel)">
        <title>Bridging the Gap: Combining Genomics and Transcriptomics Approaches to Understand Stylosanthes scabra, an Orphan Legume from the Brazilian Caatinga.</title>
        <authorList>
            <person name="Ferreira-Neto J.R.C."/>
            <person name="da Silva M.D."/>
            <person name="Binneck E."/>
            <person name="de Melo N.F."/>
            <person name="da Silva R.H."/>
            <person name="de Melo A.L.T.M."/>
            <person name="Pandolfi V."/>
            <person name="Bustamante F.O."/>
            <person name="Brasileiro-Vidal A.C."/>
            <person name="Benko-Iseppon A.M."/>
        </authorList>
    </citation>
    <scope>NUCLEOTIDE SEQUENCE [LARGE SCALE GENOMIC DNA]</scope>
    <source>
        <tissue evidence="1">Leaves</tissue>
    </source>
</reference>
<comment type="caution">
    <text evidence="1">The sequence shown here is derived from an EMBL/GenBank/DDBJ whole genome shotgun (WGS) entry which is preliminary data.</text>
</comment>
<keyword evidence="2" id="KW-1185">Reference proteome</keyword>
<sequence length="132" mass="15045">MGMLVKYLDPHWCGGTTLGNVLSLKSRLPLLAATMLHIRPAYQIEIGQLRQRCLVVRVKLGYNKRSSERKWPKRAKGTKGSQQNLEDHCWTRCVRISEAMRTHPIRGRHAQKAVSAQMRTHSELLCVRISGS</sequence>
<dbReference type="Proteomes" id="UP001341840">
    <property type="component" value="Unassembled WGS sequence"/>
</dbReference>
<accession>A0ABU6X958</accession>
<evidence type="ECO:0000313" key="2">
    <source>
        <dbReference type="Proteomes" id="UP001341840"/>
    </source>
</evidence>
<proteinExistence type="predicted"/>
<dbReference type="EMBL" id="JASCZI010211512">
    <property type="protein sequence ID" value="MED6193498.1"/>
    <property type="molecule type" value="Genomic_DNA"/>
</dbReference>